<dbReference type="OrthoDB" id="9816340at2"/>
<keyword evidence="1" id="KW-0862">Zinc</keyword>
<evidence type="ECO:0000313" key="3">
    <source>
        <dbReference type="EMBL" id="EIJ42905.1"/>
    </source>
</evidence>
<protein>
    <recommendedName>
        <fullName evidence="2">SWIM-type domain-containing protein</fullName>
    </recommendedName>
</protein>
<name>I3CH12_9GAMM</name>
<organism evidence="3 4">
    <name type="scientific">Beggiatoa alba B18LD</name>
    <dbReference type="NCBI Taxonomy" id="395493"/>
    <lineage>
        <taxon>Bacteria</taxon>
        <taxon>Pseudomonadati</taxon>
        <taxon>Pseudomonadota</taxon>
        <taxon>Gammaproteobacteria</taxon>
        <taxon>Thiotrichales</taxon>
        <taxon>Thiotrichaceae</taxon>
        <taxon>Beggiatoa</taxon>
    </lineage>
</organism>
<keyword evidence="4" id="KW-1185">Reference proteome</keyword>
<dbReference type="eggNOG" id="COG4715">
    <property type="taxonomic scope" value="Bacteria"/>
</dbReference>
<evidence type="ECO:0000259" key="2">
    <source>
        <dbReference type="PROSITE" id="PS50966"/>
    </source>
</evidence>
<gene>
    <name evidence="3" type="ORF">BegalDRAFT_2039</name>
</gene>
<evidence type="ECO:0000313" key="4">
    <source>
        <dbReference type="Proteomes" id="UP000005744"/>
    </source>
</evidence>
<dbReference type="EMBL" id="JH600070">
    <property type="protein sequence ID" value="EIJ42905.1"/>
    <property type="molecule type" value="Genomic_DNA"/>
</dbReference>
<dbReference type="RefSeq" id="WP_002686159.1">
    <property type="nucleotide sequence ID" value="NZ_JH600070.1"/>
</dbReference>
<keyword evidence="1" id="KW-0479">Metal-binding</keyword>
<dbReference type="AlphaFoldDB" id="I3CH12"/>
<dbReference type="STRING" id="395493.BegalDRAFT_2039"/>
<accession>I3CH12</accession>
<reference evidence="3 4" key="1">
    <citation type="submission" date="2011-11" db="EMBL/GenBank/DDBJ databases">
        <title>Improved High-Quality Draft sequence of Beggiatoa alba B18lD.</title>
        <authorList>
            <consortium name="US DOE Joint Genome Institute"/>
            <person name="Lucas S."/>
            <person name="Han J."/>
            <person name="Lapidus A."/>
            <person name="Cheng J.-F."/>
            <person name="Goodwin L."/>
            <person name="Pitluck S."/>
            <person name="Peters L."/>
            <person name="Mikhailova N."/>
            <person name="Held B."/>
            <person name="Detter J.C."/>
            <person name="Han C."/>
            <person name="Tapia R."/>
            <person name="Land M."/>
            <person name="Hauser L."/>
            <person name="Kyrpides N."/>
            <person name="Ivanova N."/>
            <person name="Pagani I."/>
            <person name="Samuel K."/>
            <person name="Teske A."/>
            <person name="Mueller J."/>
            <person name="Woyke T."/>
        </authorList>
    </citation>
    <scope>NUCLEOTIDE SEQUENCE [LARGE SCALE GENOMIC DNA]</scope>
    <source>
        <strain evidence="3 4">B18LD</strain>
    </source>
</reference>
<keyword evidence="1" id="KW-0863">Zinc-finger</keyword>
<dbReference type="GO" id="GO:0008270">
    <property type="term" value="F:zinc ion binding"/>
    <property type="evidence" value="ECO:0007669"/>
    <property type="project" value="UniProtKB-KW"/>
</dbReference>
<proteinExistence type="predicted"/>
<sequence>MSTQYTVEQILQLAPDDASKKSGKGLAKATHWVTSGYNELAIWGECKGSGSNPYQTRIDLQNMAFKCTCPSRKFPCKHAIGLFLLYVQDISVLTQSDDPPDWVADWLAGRAEKQQAKVSKPAKNPAVSAKTQAKREASVQAGLEDINLWLMDLVRSGFNDLKNRPYHFFEQQAKRMIDAKASGVARYLQSFASIVNSGEIDWASNLLMEMAKLHLLLESYKNIEQLDPALQQDIKALIGWSQSKEELADLPAVRDQWFVCGQYTENQPDLVTQRIWLYGQTTGKFALLLNFAIPTNLLSLDRQWLTGATTDAELIFYPSAYPLRALVKNRFGNLDSTIAVGVKQIQAVYQTYQSALSQQCWFNRLPIILEDMRLYKHPTESRWGLQDAVQDSLEIAPQFADIWQLLAASAGAPINVFGEYNGTHFLPLGIWQTYGYQPLNAL</sequence>
<dbReference type="InterPro" id="IPR007527">
    <property type="entry name" value="Znf_SWIM"/>
</dbReference>
<feature type="domain" description="SWIM-type" evidence="2">
    <location>
        <begin position="54"/>
        <end position="87"/>
    </location>
</feature>
<dbReference type="Pfam" id="PF04434">
    <property type="entry name" value="SWIM"/>
    <property type="match status" value="1"/>
</dbReference>
<dbReference type="PROSITE" id="PS50966">
    <property type="entry name" value="ZF_SWIM"/>
    <property type="match status" value="1"/>
</dbReference>
<dbReference type="HOGENOM" id="CLU_051328_0_0_6"/>
<dbReference type="Proteomes" id="UP000005744">
    <property type="component" value="Unassembled WGS sequence"/>
</dbReference>
<evidence type="ECO:0000256" key="1">
    <source>
        <dbReference type="PROSITE-ProRule" id="PRU00325"/>
    </source>
</evidence>